<evidence type="ECO:0000259" key="1">
    <source>
        <dbReference type="Pfam" id="PF01863"/>
    </source>
</evidence>
<dbReference type="Proteomes" id="UP000427906">
    <property type="component" value="Chromosome"/>
</dbReference>
<gene>
    <name evidence="2" type="ORF">DSCA_38270</name>
</gene>
<dbReference type="Gene3D" id="3.30.2010.10">
    <property type="entry name" value="Metalloproteases ('zincins'), catalytic domain"/>
    <property type="match status" value="1"/>
</dbReference>
<accession>A0A5K7YZ65</accession>
<organism evidence="2 3">
    <name type="scientific">Desulfosarcina alkanivorans</name>
    <dbReference type="NCBI Taxonomy" id="571177"/>
    <lineage>
        <taxon>Bacteria</taxon>
        <taxon>Pseudomonadati</taxon>
        <taxon>Thermodesulfobacteriota</taxon>
        <taxon>Desulfobacteria</taxon>
        <taxon>Desulfobacterales</taxon>
        <taxon>Desulfosarcinaceae</taxon>
        <taxon>Desulfosarcina</taxon>
    </lineage>
</organism>
<dbReference type="CDD" id="cd07344">
    <property type="entry name" value="M48_yhfN_like"/>
    <property type="match status" value="1"/>
</dbReference>
<protein>
    <recommendedName>
        <fullName evidence="1">YgjP-like metallopeptidase domain-containing protein</fullName>
    </recommendedName>
</protein>
<reference evidence="2 3" key="1">
    <citation type="submission" date="2019-11" db="EMBL/GenBank/DDBJ databases">
        <title>Comparative genomics of hydrocarbon-degrading Desulfosarcina strains.</title>
        <authorList>
            <person name="Watanabe M."/>
            <person name="Kojima H."/>
            <person name="Fukui M."/>
        </authorList>
    </citation>
    <scope>NUCLEOTIDE SEQUENCE [LARGE SCALE GENOMIC DNA]</scope>
    <source>
        <strain evidence="2 3">PL12</strain>
    </source>
</reference>
<keyword evidence="3" id="KW-1185">Reference proteome</keyword>
<dbReference type="PANTHER" id="PTHR30399:SF1">
    <property type="entry name" value="UTP PYROPHOSPHATASE"/>
    <property type="match status" value="1"/>
</dbReference>
<dbReference type="KEGG" id="dalk:DSCA_38270"/>
<dbReference type="InterPro" id="IPR053136">
    <property type="entry name" value="UTP_pyrophosphatase-like"/>
</dbReference>
<name>A0A5K7YZ65_9BACT</name>
<dbReference type="PANTHER" id="PTHR30399">
    <property type="entry name" value="UNCHARACTERIZED PROTEIN YGJP"/>
    <property type="match status" value="1"/>
</dbReference>
<feature type="domain" description="YgjP-like metallopeptidase" evidence="1">
    <location>
        <begin position="1"/>
        <end position="80"/>
    </location>
</feature>
<dbReference type="EMBL" id="AP021874">
    <property type="protein sequence ID" value="BBO69897.1"/>
    <property type="molecule type" value="Genomic_DNA"/>
</dbReference>
<proteinExistence type="predicted"/>
<evidence type="ECO:0000313" key="2">
    <source>
        <dbReference type="EMBL" id="BBO69897.1"/>
    </source>
</evidence>
<dbReference type="InterPro" id="IPR002725">
    <property type="entry name" value="YgjP-like_metallopeptidase"/>
</dbReference>
<dbReference type="AlphaFoldDB" id="A0A5K7YZ65"/>
<evidence type="ECO:0000313" key="3">
    <source>
        <dbReference type="Proteomes" id="UP000427906"/>
    </source>
</evidence>
<sequence>MGIEPESIEIRDLGFRWGSCASKGKLLFHWRLILLPPERIDYLILHELVHLHGHNHSPASYDRLKRAAPDYERQEEWLRRIGDQYGF</sequence>
<dbReference type="Pfam" id="PF01863">
    <property type="entry name" value="YgjP-like"/>
    <property type="match status" value="1"/>
</dbReference>